<dbReference type="SUPFAM" id="SSF159774">
    <property type="entry name" value="YerB-like"/>
    <property type="match status" value="1"/>
</dbReference>
<evidence type="ECO:0000259" key="3">
    <source>
        <dbReference type="Pfam" id="PF17479"/>
    </source>
</evidence>
<evidence type="ECO:0000256" key="1">
    <source>
        <dbReference type="SAM" id="SignalP"/>
    </source>
</evidence>
<dbReference type="RefSeq" id="WP_153405060.1">
    <property type="nucleotide sequence ID" value="NZ_ML762435.1"/>
</dbReference>
<organism evidence="4 5">
    <name type="scientific">Gracilibacillus oryzae</name>
    <dbReference type="NCBI Taxonomy" id="1672701"/>
    <lineage>
        <taxon>Bacteria</taxon>
        <taxon>Bacillati</taxon>
        <taxon>Bacillota</taxon>
        <taxon>Bacilli</taxon>
        <taxon>Bacillales</taxon>
        <taxon>Bacillaceae</taxon>
        <taxon>Gracilibacillus</taxon>
    </lineage>
</organism>
<evidence type="ECO:0000259" key="2">
    <source>
        <dbReference type="Pfam" id="PF11258"/>
    </source>
</evidence>
<dbReference type="Proteomes" id="UP000480246">
    <property type="component" value="Unassembled WGS sequence"/>
</dbReference>
<name>A0A7C8GRS3_9BACI</name>
<feature type="domain" description="DUF3048" evidence="2">
    <location>
        <begin position="64"/>
        <end position="206"/>
    </location>
</feature>
<keyword evidence="5" id="KW-1185">Reference proteome</keyword>
<feature type="chain" id="PRO_5039477201" evidence="1">
    <location>
        <begin position="18"/>
        <end position="353"/>
    </location>
</feature>
<dbReference type="AlphaFoldDB" id="A0A7C8GRS3"/>
<dbReference type="Pfam" id="PF17479">
    <property type="entry name" value="DUF3048_C"/>
    <property type="match status" value="1"/>
</dbReference>
<dbReference type="Pfam" id="PF11258">
    <property type="entry name" value="DUF3048"/>
    <property type="match status" value="1"/>
</dbReference>
<evidence type="ECO:0000313" key="5">
    <source>
        <dbReference type="Proteomes" id="UP000480246"/>
    </source>
</evidence>
<proteinExistence type="predicted"/>
<feature type="signal peptide" evidence="1">
    <location>
        <begin position="1"/>
        <end position="17"/>
    </location>
</feature>
<dbReference type="Gene3D" id="3.50.90.10">
    <property type="entry name" value="YerB-like"/>
    <property type="match status" value="1"/>
</dbReference>
<protein>
    <submittedName>
        <fullName evidence="4">DUF3048 domain-containing protein</fullName>
    </submittedName>
</protein>
<dbReference type="InterPro" id="IPR023158">
    <property type="entry name" value="YerB-like_sf"/>
</dbReference>
<dbReference type="InterPro" id="IPR035328">
    <property type="entry name" value="DUF3048_C"/>
</dbReference>
<dbReference type="InterPro" id="IPR021416">
    <property type="entry name" value="DUF3048_N"/>
</dbReference>
<feature type="domain" description="DUF3048" evidence="3">
    <location>
        <begin position="230"/>
        <end position="337"/>
    </location>
</feature>
<dbReference type="OrthoDB" id="9779102at2"/>
<gene>
    <name evidence="4" type="ORF">F9U64_14580</name>
</gene>
<dbReference type="PROSITE" id="PS51257">
    <property type="entry name" value="PROKAR_LIPOPROTEIN"/>
    <property type="match status" value="1"/>
</dbReference>
<accession>A0A7C8GRS3</accession>
<keyword evidence="1" id="KW-0732">Signal</keyword>
<evidence type="ECO:0000313" key="4">
    <source>
        <dbReference type="EMBL" id="KAB8129866.1"/>
    </source>
</evidence>
<reference evidence="4 5" key="1">
    <citation type="submission" date="2019-10" db="EMBL/GenBank/DDBJ databases">
        <title>Gracilibacillus sp. nov. isolated from rice seeds.</title>
        <authorList>
            <person name="He S."/>
        </authorList>
    </citation>
    <scope>NUCLEOTIDE SEQUENCE [LARGE SCALE GENOMIC DNA]</scope>
    <source>
        <strain evidence="4 5">TD8</strain>
    </source>
</reference>
<dbReference type="EMBL" id="WEID01000073">
    <property type="protein sequence ID" value="KAB8129866.1"/>
    <property type="molecule type" value="Genomic_DNA"/>
</dbReference>
<sequence length="353" mass="39641">MKWKVLIVIMLSILLFACSNKEGDASDAEEKEAVPIPVEETIEEIPLKPQEPVEKTEPEIVAPLTGLEVDEELTNRIVAVMVNNFSAARPQTSLSKADIVFEILAEGNITRFMALFHSEIPERVGPVRSARPYYFNLADDYGAMYVYHGAIYFIEDMIKAGAADGLNGMYYDNDKVLFERSTDRVAPHNSYAIFDGVFQRAEENGYEIESTYEPMLFSNEEVTGDPADDVQFSYGNYTVRYVYEENAQQYIRYSDGEQTVEYADSTPIEISNVLILETDHKVVDEVGRREIDMESGGNALLLQKGKVQHVQWEQIDGRIIPTVNGEPVPFVPGKTWINVIPMSPGIEGIAITN</sequence>
<comment type="caution">
    <text evidence="4">The sequence shown here is derived from an EMBL/GenBank/DDBJ whole genome shotgun (WGS) entry which is preliminary data.</text>
</comment>